<feature type="active site" evidence="4">
    <location>
        <position position="67"/>
    </location>
</feature>
<dbReference type="RefSeq" id="WP_171189943.1">
    <property type="nucleotide sequence ID" value="NZ_WTPX01000270.1"/>
</dbReference>
<keyword evidence="1 4" id="KW-0560">Oxidoreductase</keyword>
<dbReference type="Proteomes" id="UP000609651">
    <property type="component" value="Unassembled WGS sequence"/>
</dbReference>
<evidence type="ECO:0000259" key="5">
    <source>
        <dbReference type="Pfam" id="PF01625"/>
    </source>
</evidence>
<dbReference type="NCBIfam" id="TIGR00401">
    <property type="entry name" value="msrA"/>
    <property type="match status" value="1"/>
</dbReference>
<dbReference type="Gene3D" id="3.30.1060.10">
    <property type="entry name" value="Peptide methionine sulphoxide reductase MsrA"/>
    <property type="match status" value="1"/>
</dbReference>
<dbReference type="PANTHER" id="PTHR43774:SF1">
    <property type="entry name" value="PEPTIDE METHIONINE SULFOXIDE REDUCTASE MSRA 2"/>
    <property type="match status" value="1"/>
</dbReference>
<dbReference type="PANTHER" id="PTHR43774">
    <property type="entry name" value="PEPTIDE METHIONINE SULFOXIDE REDUCTASE"/>
    <property type="match status" value="1"/>
</dbReference>
<evidence type="ECO:0000256" key="4">
    <source>
        <dbReference type="HAMAP-Rule" id="MF_01401"/>
    </source>
</evidence>
<dbReference type="GO" id="GO:0008113">
    <property type="term" value="F:peptide-methionine (S)-S-oxide reductase activity"/>
    <property type="evidence" value="ECO:0007669"/>
    <property type="project" value="UniProtKB-EC"/>
</dbReference>
<protein>
    <recommendedName>
        <fullName evidence="4">Peptide methionine sulfoxide reductase MsrA</fullName>
        <shortName evidence="4">Protein-methionine-S-oxide reductase</shortName>
        <ecNumber evidence="4">1.8.4.11</ecNumber>
    </recommendedName>
    <alternativeName>
        <fullName evidence="4">Peptide-methionine (S)-S-oxide reductase</fullName>
        <shortName evidence="4">Peptide Met(O) reductase</shortName>
    </alternativeName>
</protein>
<dbReference type="HAMAP" id="MF_01401">
    <property type="entry name" value="MsrA"/>
    <property type="match status" value="1"/>
</dbReference>
<name>A0ABX1VJI6_9PLAN</name>
<dbReference type="SUPFAM" id="SSF55068">
    <property type="entry name" value="Peptide methionine sulfoxide reductase"/>
    <property type="match status" value="1"/>
</dbReference>
<evidence type="ECO:0000313" key="7">
    <source>
        <dbReference type="Proteomes" id="UP000609651"/>
    </source>
</evidence>
<dbReference type="Pfam" id="PF01625">
    <property type="entry name" value="PMSR"/>
    <property type="match status" value="1"/>
</dbReference>
<comment type="caution">
    <text evidence="6">The sequence shown here is derived from an EMBL/GenBank/DDBJ whole genome shotgun (WGS) entry which is preliminary data.</text>
</comment>
<dbReference type="EMBL" id="WTPX01000270">
    <property type="protein sequence ID" value="NNJ28044.1"/>
    <property type="molecule type" value="Genomic_DNA"/>
</dbReference>
<keyword evidence="7" id="KW-1185">Reference proteome</keyword>
<comment type="function">
    <text evidence="4">Has an important function as a repair enzyme for proteins that have been inactivated by oxidation. Catalyzes the reversible oxidation-reduction of methionine sulfoxide in proteins to methionine.</text>
</comment>
<comment type="catalytic activity">
    <reaction evidence="2 4">
        <text>L-methionyl-[protein] + [thioredoxin]-disulfide + H2O = L-methionyl-(S)-S-oxide-[protein] + [thioredoxin]-dithiol</text>
        <dbReference type="Rhea" id="RHEA:14217"/>
        <dbReference type="Rhea" id="RHEA-COMP:10698"/>
        <dbReference type="Rhea" id="RHEA-COMP:10700"/>
        <dbReference type="Rhea" id="RHEA-COMP:12313"/>
        <dbReference type="Rhea" id="RHEA-COMP:12315"/>
        <dbReference type="ChEBI" id="CHEBI:15377"/>
        <dbReference type="ChEBI" id="CHEBI:16044"/>
        <dbReference type="ChEBI" id="CHEBI:29950"/>
        <dbReference type="ChEBI" id="CHEBI:44120"/>
        <dbReference type="ChEBI" id="CHEBI:50058"/>
        <dbReference type="EC" id="1.8.4.11"/>
    </reaction>
</comment>
<dbReference type="InterPro" id="IPR002569">
    <property type="entry name" value="Met_Sox_Rdtase_MsrA_dom"/>
</dbReference>
<gene>
    <name evidence="6" type="primary">msrA_2</name>
    <name evidence="4" type="synonym">msrA</name>
    <name evidence="6" type="ORF">LzC2_41550</name>
</gene>
<feature type="domain" description="Peptide methionine sulphoxide reductase MsrA" evidence="5">
    <location>
        <begin position="60"/>
        <end position="209"/>
    </location>
</feature>
<dbReference type="EC" id="1.8.4.11" evidence="4"/>
<organism evidence="6 7">
    <name type="scientific">Alienimonas chondri</name>
    <dbReference type="NCBI Taxonomy" id="2681879"/>
    <lineage>
        <taxon>Bacteria</taxon>
        <taxon>Pseudomonadati</taxon>
        <taxon>Planctomycetota</taxon>
        <taxon>Planctomycetia</taxon>
        <taxon>Planctomycetales</taxon>
        <taxon>Planctomycetaceae</taxon>
        <taxon>Alienimonas</taxon>
    </lineage>
</organism>
<comment type="similarity">
    <text evidence="4">Belongs to the MsrA Met sulfoxide reductase family.</text>
</comment>
<sequence>MSSSTASPARRVPHASVALLAAAAFGCAAVGWAIEPAPLPPSAGAAAPTAEEIKANRWETAIFAGGCFWCMEKPFDSLDGVISTTSGYTAGDVEDPTYYQVSAGRTGHTEALKIVYDPKKLKYDTLLRMFWLNIDPFQKNGQFVDRGTQYRTAICYNSPEQKQAAEASSKAVQKRFDRHVFTEILPASAFYEAEDYHQDFYIKSPGRYNSYAANCGRIPRLNEIWGAEAGGALLLKEHGKKAAAEKQTAE</sequence>
<evidence type="ECO:0000256" key="1">
    <source>
        <dbReference type="ARBA" id="ARBA00023002"/>
    </source>
</evidence>
<reference evidence="6 7" key="1">
    <citation type="journal article" date="2020" name="Syst. Appl. Microbiol.">
        <title>Alienimonas chondri sp. nov., a novel planctomycete isolated from the biofilm of the red alga Chondrus crispus.</title>
        <authorList>
            <person name="Vitorino I."/>
            <person name="Albuquerque L."/>
            <person name="Wiegand S."/>
            <person name="Kallscheuer N."/>
            <person name="da Costa M.S."/>
            <person name="Lobo-da-Cunha A."/>
            <person name="Jogler C."/>
            <person name="Lage O.M."/>
        </authorList>
    </citation>
    <scope>NUCLEOTIDE SEQUENCE [LARGE SCALE GENOMIC DNA]</scope>
    <source>
        <strain evidence="6 7">LzC2</strain>
    </source>
</reference>
<proteinExistence type="inferred from homology"/>
<accession>A0ABX1VJI6</accession>
<dbReference type="InterPro" id="IPR036509">
    <property type="entry name" value="Met_Sox_Rdtase_MsrA_sf"/>
</dbReference>
<evidence type="ECO:0000256" key="3">
    <source>
        <dbReference type="ARBA" id="ARBA00048782"/>
    </source>
</evidence>
<comment type="catalytic activity">
    <reaction evidence="3 4">
        <text>[thioredoxin]-disulfide + L-methionine + H2O = L-methionine (S)-S-oxide + [thioredoxin]-dithiol</text>
        <dbReference type="Rhea" id="RHEA:19993"/>
        <dbReference type="Rhea" id="RHEA-COMP:10698"/>
        <dbReference type="Rhea" id="RHEA-COMP:10700"/>
        <dbReference type="ChEBI" id="CHEBI:15377"/>
        <dbReference type="ChEBI" id="CHEBI:29950"/>
        <dbReference type="ChEBI" id="CHEBI:50058"/>
        <dbReference type="ChEBI" id="CHEBI:57844"/>
        <dbReference type="ChEBI" id="CHEBI:58772"/>
        <dbReference type="EC" id="1.8.4.11"/>
    </reaction>
</comment>
<evidence type="ECO:0000313" key="6">
    <source>
        <dbReference type="EMBL" id="NNJ28044.1"/>
    </source>
</evidence>
<evidence type="ECO:0000256" key="2">
    <source>
        <dbReference type="ARBA" id="ARBA00047806"/>
    </source>
</evidence>